<name>A0A085JQ00_9GAMM</name>
<evidence type="ECO:0000313" key="1">
    <source>
        <dbReference type="EMBL" id="KFD22546.1"/>
    </source>
</evidence>
<organism evidence="1 2">
    <name type="scientific">Tatumella ptyseos ATCC 33301</name>
    <dbReference type="NCBI Taxonomy" id="1005995"/>
    <lineage>
        <taxon>Bacteria</taxon>
        <taxon>Pseudomonadati</taxon>
        <taxon>Pseudomonadota</taxon>
        <taxon>Gammaproteobacteria</taxon>
        <taxon>Enterobacterales</taxon>
        <taxon>Erwiniaceae</taxon>
        <taxon>Tatumella</taxon>
    </lineage>
</organism>
<evidence type="ECO:0000313" key="2">
    <source>
        <dbReference type="Proteomes" id="UP000028602"/>
    </source>
</evidence>
<keyword evidence="2" id="KW-1185">Reference proteome</keyword>
<accession>A0A085JQ00</accession>
<dbReference type="Proteomes" id="UP000028602">
    <property type="component" value="Unassembled WGS sequence"/>
</dbReference>
<dbReference type="AlphaFoldDB" id="A0A085JQ00"/>
<reference evidence="1 2" key="1">
    <citation type="submission" date="2014-05" db="EMBL/GenBank/DDBJ databases">
        <title>ATOL: Assembling a taxonomically balanced genome-scale reconstruction of the evolutionary history of the Enterobacteriaceae.</title>
        <authorList>
            <person name="Plunkett G.III."/>
            <person name="Neeno-Eckwall E.C."/>
            <person name="Glasner J.D."/>
            <person name="Perna N.T."/>
        </authorList>
    </citation>
    <scope>NUCLEOTIDE SEQUENCE [LARGE SCALE GENOMIC DNA]</scope>
    <source>
        <strain evidence="1 2">ATCC 33301</strain>
    </source>
</reference>
<gene>
    <name evidence="1" type="ORF">GTPT_0119</name>
</gene>
<proteinExistence type="predicted"/>
<protein>
    <submittedName>
        <fullName evidence="1">Uncharacterized protein</fullName>
    </submittedName>
</protein>
<sequence length="38" mass="4389">MEDPIFPKNDPCLLIIKYHFIPGVKCVFHYGIDNINSP</sequence>
<dbReference type="EMBL" id="JMPR01000004">
    <property type="protein sequence ID" value="KFD22546.1"/>
    <property type="molecule type" value="Genomic_DNA"/>
</dbReference>
<comment type="caution">
    <text evidence="1">The sequence shown here is derived from an EMBL/GenBank/DDBJ whole genome shotgun (WGS) entry which is preliminary data.</text>
</comment>